<dbReference type="PANTHER" id="PTHR43606:SF2">
    <property type="entry name" value="ALKALINE PHOSPHATASE FAMILY PROTEIN (AFU_ORTHOLOGUE AFUA_5G03860)"/>
    <property type="match status" value="1"/>
</dbReference>
<keyword evidence="4" id="KW-1185">Reference proteome</keyword>
<dbReference type="InterPro" id="IPR029052">
    <property type="entry name" value="Metallo-depent_PP-like"/>
</dbReference>
<dbReference type="Gene3D" id="2.60.40.380">
    <property type="entry name" value="Purple acid phosphatase-like, N-terminal"/>
    <property type="match status" value="1"/>
</dbReference>
<dbReference type="InterPro" id="IPR052900">
    <property type="entry name" value="Phospholipid_Metab_Enz"/>
</dbReference>
<evidence type="ECO:0000313" key="3">
    <source>
        <dbReference type="EMBL" id="MDT7517283.1"/>
    </source>
</evidence>
<dbReference type="Gene3D" id="3.60.21.70">
    <property type="entry name" value="PhoD-like phosphatase"/>
    <property type="match status" value="1"/>
</dbReference>
<evidence type="ECO:0000313" key="4">
    <source>
        <dbReference type="Proteomes" id="UP001321700"/>
    </source>
</evidence>
<dbReference type="Pfam" id="PF09423">
    <property type="entry name" value="PhoD"/>
    <property type="match status" value="1"/>
</dbReference>
<dbReference type="PANTHER" id="PTHR43606">
    <property type="entry name" value="PHOSPHATASE, PUTATIVE (AFU_ORTHOLOGUE AFUA_6G08710)-RELATED"/>
    <property type="match status" value="1"/>
</dbReference>
<dbReference type="SUPFAM" id="SSF56300">
    <property type="entry name" value="Metallo-dependent phosphatases"/>
    <property type="match status" value="1"/>
</dbReference>
<dbReference type="InterPro" id="IPR006311">
    <property type="entry name" value="TAT_signal"/>
</dbReference>
<organism evidence="3 4">
    <name type="scientific">Rhodoferax potami</name>
    <dbReference type="NCBI Taxonomy" id="3068338"/>
    <lineage>
        <taxon>Bacteria</taxon>
        <taxon>Pseudomonadati</taxon>
        <taxon>Pseudomonadota</taxon>
        <taxon>Betaproteobacteria</taxon>
        <taxon>Burkholderiales</taxon>
        <taxon>Comamonadaceae</taxon>
        <taxon>Rhodoferax</taxon>
    </lineage>
</organism>
<dbReference type="RefSeq" id="WP_313873121.1">
    <property type="nucleotide sequence ID" value="NZ_JAVBIK010000001.1"/>
</dbReference>
<evidence type="ECO:0000259" key="2">
    <source>
        <dbReference type="Pfam" id="PF16655"/>
    </source>
</evidence>
<dbReference type="PROSITE" id="PS51318">
    <property type="entry name" value="TAT"/>
    <property type="match status" value="1"/>
</dbReference>
<gene>
    <name evidence="3" type="ORF">RAE19_00750</name>
</gene>
<name>A0ABU3KI63_9BURK</name>
<feature type="domain" description="PhoD-like phosphatase metallophosphatase" evidence="1">
    <location>
        <begin position="151"/>
        <end position="496"/>
    </location>
</feature>
<dbReference type="EMBL" id="JAVBIK010000001">
    <property type="protein sequence ID" value="MDT7517283.1"/>
    <property type="molecule type" value="Genomic_DNA"/>
</dbReference>
<dbReference type="InterPro" id="IPR038607">
    <property type="entry name" value="PhoD-like_sf"/>
</dbReference>
<dbReference type="InterPro" id="IPR018946">
    <property type="entry name" value="PhoD-like_MPP"/>
</dbReference>
<accession>A0ABU3KI63</accession>
<feature type="domain" description="Phospholipase D N-terminal" evidence="2">
    <location>
        <begin position="43"/>
        <end position="137"/>
    </location>
</feature>
<comment type="caution">
    <text evidence="3">The sequence shown here is derived from an EMBL/GenBank/DDBJ whole genome shotgun (WGS) entry which is preliminary data.</text>
</comment>
<dbReference type="CDD" id="cd07389">
    <property type="entry name" value="MPP_PhoD"/>
    <property type="match status" value="1"/>
</dbReference>
<proteinExistence type="predicted"/>
<reference evidence="3 4" key="1">
    <citation type="submission" date="2023-08" db="EMBL/GenBank/DDBJ databases">
        <title>Rhodoferax potami sp. nov. and Rhodoferax mekongensis sp. nov., isolated from the Mekong River in Thailand.</title>
        <authorList>
            <person name="Kitikhun S."/>
            <person name="Charoenyingcharoen P."/>
            <person name="Siriarchawattana P."/>
            <person name="Likhitrattanapisal S."/>
            <person name="Nilsakha T."/>
            <person name="Chanpet A."/>
            <person name="Rattanawaree P."/>
            <person name="Ingsriswang S."/>
        </authorList>
    </citation>
    <scope>NUCLEOTIDE SEQUENCE [LARGE SCALE GENOMIC DNA]</scope>
    <source>
        <strain evidence="3 4">TBRC 17660</strain>
    </source>
</reference>
<dbReference type="Proteomes" id="UP001321700">
    <property type="component" value="Unassembled WGS sequence"/>
</dbReference>
<sequence>MGSHLFTADRRRLLALAGASAAGLWLPGSARSQWRAAGDPFALGIASGSPRHDGVVLWTRLAADPAQPGGLRDPVAVRWELAHDEGFKRMVQSGTAMALPELGHAVHVELQGLEPDRWYFYRFQVGQASSAVGHTRTFPAPGAVASRLRLGYASCQHWEHGFYSAYRHMRAESLDAVMFLGDYIYEYGGSSKAVRKVPSAATVTMDDYRARYALYKSDPDLQAMHAACPWIFTWDDHEVQNDYAGLNQGTHGPEGVDFAARRAAAYQAYYEHMPLRANTLQKALQGVMQPGSELRLYDRVAFGNLAVLHTLDDRQYRDRQACTKAGAPGSSTVNPAQCASWGDPSRSLLGAVQERWLDQSLKAGGATWSVLAQQTVFGQRDFRPGEGQVLSNDGWDGYAPARSRLTQALQNHRVSNPVFLGGDVHANWVGHVKADYSRPDSAAVGVEFCGTSITSRGGSNDGAAAVLAENPHFVFTDRERRGYGVAEFTPRQLEVSLRAVDDVTRTDSGISALARFVVEQGQPKLHNA</sequence>
<evidence type="ECO:0000259" key="1">
    <source>
        <dbReference type="Pfam" id="PF09423"/>
    </source>
</evidence>
<protein>
    <submittedName>
        <fullName evidence="3">Alkaline phosphatase D family protein</fullName>
    </submittedName>
</protein>
<dbReference type="Pfam" id="PF16655">
    <property type="entry name" value="PhoD_N"/>
    <property type="match status" value="1"/>
</dbReference>
<dbReference type="InterPro" id="IPR032093">
    <property type="entry name" value="PhoD_N"/>
</dbReference>